<dbReference type="Pfam" id="PF00534">
    <property type="entry name" value="Glycos_transf_1"/>
    <property type="match status" value="1"/>
</dbReference>
<evidence type="ECO:0000313" key="2">
    <source>
        <dbReference type="EMBL" id="MCL6657788.1"/>
    </source>
</evidence>
<feature type="domain" description="Glycosyl transferase family 1" evidence="1">
    <location>
        <begin position="234"/>
        <end position="318"/>
    </location>
</feature>
<accession>A0ABT0RA26</accession>
<protein>
    <submittedName>
        <fullName evidence="2">Glycosyltransferase</fullName>
    </submittedName>
</protein>
<dbReference type="Proteomes" id="UP001202031">
    <property type="component" value="Unassembled WGS sequence"/>
</dbReference>
<reference evidence="2 3" key="1">
    <citation type="submission" date="2022-03" db="EMBL/GenBank/DDBJ databases">
        <title>Taxonomic description of new species and reclassification of some bacterial strains.</title>
        <authorList>
            <person name="Ndongo S."/>
        </authorList>
    </citation>
    <scope>NUCLEOTIDE SEQUENCE [LARGE SCALE GENOMIC DNA]</scope>
    <source>
        <strain evidence="2 3">Marseille-P6666</strain>
    </source>
</reference>
<gene>
    <name evidence="2" type="ORF">M8N44_10755</name>
</gene>
<sequence length="351" mass="40507">MDSLYIIGFPSLYGGAGAELYHQIKVWRHMCVDIHLIPTQKNVHRAELYPEMVGQGVTVHEGYDWSAIPEGAPVISFCNEEFLAALPEIRKRTRKTVFVNCMTWLFGREKEAMKRGDISLFLYQNDQVRESVMPRLRALNADPSIRFMTFKPYFDTTDFPFIVQRSTDWFGAGHISRQDEDKFSKDTWHIYEHFASPVRKRGTFLGFDQRSEAKTGRPPDWVETFHDQRSLSQQEFYQRCHIVLQPTDTTENWPRVGFEAMASGSVLIVDKRGGWEQMVEHGKTGWLCESPGDFITYATKMAWEPHYREDMASAARERGMALGGLEASRESWQGVFEAISRIPDESLPFLP</sequence>
<keyword evidence="3" id="KW-1185">Reference proteome</keyword>
<proteinExistence type="predicted"/>
<dbReference type="RefSeq" id="WP_102727939.1">
    <property type="nucleotide sequence ID" value="NZ_CP072027.1"/>
</dbReference>
<dbReference type="EMBL" id="JAMGSI010000002">
    <property type="protein sequence ID" value="MCL6657788.1"/>
    <property type="molecule type" value="Genomic_DNA"/>
</dbReference>
<evidence type="ECO:0000259" key="1">
    <source>
        <dbReference type="Pfam" id="PF00534"/>
    </source>
</evidence>
<dbReference type="Gene3D" id="3.40.50.2000">
    <property type="entry name" value="Glycogen Phosphorylase B"/>
    <property type="match status" value="1"/>
</dbReference>
<comment type="caution">
    <text evidence="2">The sequence shown here is derived from an EMBL/GenBank/DDBJ whole genome shotgun (WGS) entry which is preliminary data.</text>
</comment>
<dbReference type="SUPFAM" id="SSF53756">
    <property type="entry name" value="UDP-Glycosyltransferase/glycogen phosphorylase"/>
    <property type="match status" value="1"/>
</dbReference>
<dbReference type="InterPro" id="IPR001296">
    <property type="entry name" value="Glyco_trans_1"/>
</dbReference>
<name>A0ABT0RA26_9BACT</name>
<evidence type="ECO:0000313" key="3">
    <source>
        <dbReference type="Proteomes" id="UP001202031"/>
    </source>
</evidence>
<dbReference type="GeneID" id="84024349"/>
<organism evidence="2 3">
    <name type="scientific">Akkermansia massiliensis</name>
    <dbReference type="NCBI Taxonomy" id="2927224"/>
    <lineage>
        <taxon>Bacteria</taxon>
        <taxon>Pseudomonadati</taxon>
        <taxon>Verrucomicrobiota</taxon>
        <taxon>Verrucomicrobiia</taxon>
        <taxon>Verrucomicrobiales</taxon>
        <taxon>Akkermansiaceae</taxon>
        <taxon>Akkermansia</taxon>
    </lineage>
</organism>